<comment type="caution">
    <text evidence="2">The sequence shown here is derived from an EMBL/GenBank/DDBJ whole genome shotgun (WGS) entry which is preliminary data.</text>
</comment>
<dbReference type="InterPro" id="IPR027417">
    <property type="entry name" value="P-loop_NTPase"/>
</dbReference>
<name>A0A9D5JUB5_9BACT</name>
<dbReference type="SUPFAM" id="SSF52540">
    <property type="entry name" value="P-loop containing nucleoside triphosphate hydrolases"/>
    <property type="match status" value="1"/>
</dbReference>
<dbReference type="Gene3D" id="3.40.50.300">
    <property type="entry name" value="P-loop containing nucleotide triphosphate hydrolases"/>
    <property type="match status" value="1"/>
</dbReference>
<dbReference type="CDD" id="cd00009">
    <property type="entry name" value="AAA"/>
    <property type="match status" value="1"/>
</dbReference>
<dbReference type="EMBL" id="WJJP01000138">
    <property type="protein sequence ID" value="MBD3323816.1"/>
    <property type="molecule type" value="Genomic_DNA"/>
</dbReference>
<organism evidence="2 3">
    <name type="scientific">candidate division KSB3 bacterium</name>
    <dbReference type="NCBI Taxonomy" id="2044937"/>
    <lineage>
        <taxon>Bacteria</taxon>
        <taxon>candidate division KSB3</taxon>
    </lineage>
</organism>
<gene>
    <name evidence="2" type="ORF">GF339_04485</name>
</gene>
<reference evidence="2" key="1">
    <citation type="submission" date="2019-11" db="EMBL/GenBank/DDBJ databases">
        <title>Microbial mats filling the niche in hypersaline microbial mats.</title>
        <authorList>
            <person name="Wong H.L."/>
            <person name="Macleod F.I."/>
            <person name="White R.A. III"/>
            <person name="Burns B.P."/>
        </authorList>
    </citation>
    <scope>NUCLEOTIDE SEQUENCE</scope>
    <source>
        <strain evidence="2">Rbin_158</strain>
    </source>
</reference>
<feature type="domain" description="IstB-like ATP-binding" evidence="1">
    <location>
        <begin position="34"/>
        <end position="202"/>
    </location>
</feature>
<dbReference type="GO" id="GO:0006260">
    <property type="term" value="P:DNA replication"/>
    <property type="evidence" value="ECO:0007669"/>
    <property type="project" value="TreeGrafter"/>
</dbReference>
<dbReference type="Pfam" id="PF01695">
    <property type="entry name" value="IstB_IS21"/>
    <property type="match status" value="1"/>
</dbReference>
<dbReference type="PANTHER" id="PTHR30050">
    <property type="entry name" value="CHROMOSOMAL REPLICATION INITIATOR PROTEIN DNAA"/>
    <property type="match status" value="1"/>
</dbReference>
<dbReference type="Proteomes" id="UP000649604">
    <property type="component" value="Unassembled WGS sequence"/>
</dbReference>
<proteinExistence type="predicted"/>
<evidence type="ECO:0000259" key="1">
    <source>
        <dbReference type="Pfam" id="PF01695"/>
    </source>
</evidence>
<sequence length="248" mass="29049">MVEECPICRGTRWKIKRHNGREVVERCDCVQAQKKHHLLEQARIPKRYAECSLQNFELDNSPDESKRQAKRAVEYFVRAYPAVETGLLLMGMPGTGKTHLAVAAIQALMLDKGVPCRFYDFRDLLKTLQNSYAKETAITEFDVLRPVLRIEVLLLDELGASKISSWTQDTLSHILNYRYNERLRTIITSNWVDKEYDNQGEDTLENRIGYRLRSRLYEMCDTIRIETTCPDYRQFLHARNKKKIAQFL</sequence>
<evidence type="ECO:0000313" key="3">
    <source>
        <dbReference type="Proteomes" id="UP000649604"/>
    </source>
</evidence>
<evidence type="ECO:0000313" key="2">
    <source>
        <dbReference type="EMBL" id="MBD3323816.1"/>
    </source>
</evidence>
<dbReference type="AlphaFoldDB" id="A0A9D5JUB5"/>
<accession>A0A9D5JUB5</accession>
<dbReference type="InterPro" id="IPR002611">
    <property type="entry name" value="IstB_ATP-bd"/>
</dbReference>
<protein>
    <submittedName>
        <fullName evidence="2">AAA family ATPase</fullName>
    </submittedName>
</protein>
<dbReference type="GO" id="GO:0005524">
    <property type="term" value="F:ATP binding"/>
    <property type="evidence" value="ECO:0007669"/>
    <property type="project" value="InterPro"/>
</dbReference>
<dbReference type="PANTHER" id="PTHR30050:SF4">
    <property type="entry name" value="ATP-BINDING PROTEIN RV3427C IN INSERTION SEQUENCE-RELATED"/>
    <property type="match status" value="1"/>
</dbReference>